<dbReference type="Pfam" id="PF13393">
    <property type="entry name" value="tRNA-synt_His"/>
    <property type="match status" value="1"/>
</dbReference>
<comment type="subcellular location">
    <subcellularLocation>
        <location evidence="3">Cytoplasm</location>
    </subcellularLocation>
</comment>
<keyword evidence="3 5" id="KW-0436">Ligase</keyword>
<dbReference type="PIRSF" id="PIRSF001549">
    <property type="entry name" value="His-tRNA_synth"/>
    <property type="match status" value="1"/>
</dbReference>
<dbReference type="EMBL" id="BAABQM010000001">
    <property type="protein sequence ID" value="GAA5414529.1"/>
    <property type="molecule type" value="Genomic_DNA"/>
</dbReference>
<dbReference type="InterPro" id="IPR004516">
    <property type="entry name" value="HisRS/HisZ"/>
</dbReference>
<dbReference type="SUPFAM" id="SSF55681">
    <property type="entry name" value="Class II aaRS and biotin synthetases"/>
    <property type="match status" value="1"/>
</dbReference>
<dbReference type="CDD" id="cd00773">
    <property type="entry name" value="HisRS-like_core"/>
    <property type="match status" value="1"/>
</dbReference>
<keyword evidence="3" id="KW-0547">Nucleotide-binding</keyword>
<dbReference type="Proteomes" id="UP001449582">
    <property type="component" value="Unassembled WGS sequence"/>
</dbReference>
<evidence type="ECO:0000313" key="6">
    <source>
        <dbReference type="Proteomes" id="UP001449582"/>
    </source>
</evidence>
<proteinExistence type="inferred from homology"/>
<dbReference type="SUPFAM" id="SSF52954">
    <property type="entry name" value="Class II aaRS ABD-related"/>
    <property type="match status" value="1"/>
</dbReference>
<dbReference type="InterPro" id="IPR045864">
    <property type="entry name" value="aa-tRNA-synth_II/BPL/LPL"/>
</dbReference>
<dbReference type="InterPro" id="IPR006195">
    <property type="entry name" value="aa-tRNA-synth_II"/>
</dbReference>
<dbReference type="InterPro" id="IPR041715">
    <property type="entry name" value="HisRS-like_core"/>
</dbReference>
<dbReference type="RefSeq" id="WP_353289691.1">
    <property type="nucleotide sequence ID" value="NZ_BAABQM010000001.1"/>
</dbReference>
<reference evidence="5" key="1">
    <citation type="submission" date="2024-02" db="EMBL/GenBank/DDBJ databases">
        <title>Draft genome sequence of new strains in genus Ureaplasma.</title>
        <authorList>
            <person name="Nakajima Y."/>
            <person name="Segawa T."/>
        </authorList>
    </citation>
    <scope>NUCLEOTIDE SEQUENCE [LARGE SCALE GENOMIC DNA]</scope>
    <source>
        <strain evidence="5">OM1</strain>
    </source>
</reference>
<dbReference type="PANTHER" id="PTHR43707:SF1">
    <property type="entry name" value="HISTIDINE--TRNA LIGASE, MITOCHONDRIAL-RELATED"/>
    <property type="match status" value="1"/>
</dbReference>
<comment type="subunit">
    <text evidence="3">Homodimer.</text>
</comment>
<evidence type="ECO:0000313" key="5">
    <source>
        <dbReference type="EMBL" id="GAA5414529.1"/>
    </source>
</evidence>
<comment type="similarity">
    <text evidence="1 3">Belongs to the class-II aminoacyl-tRNA synthetase family.</text>
</comment>
<evidence type="ECO:0000259" key="4">
    <source>
        <dbReference type="PROSITE" id="PS50862"/>
    </source>
</evidence>
<keyword evidence="6" id="KW-1185">Reference proteome</keyword>
<gene>
    <name evidence="3 5" type="primary">hisS</name>
    <name evidence="5" type="ORF">UREOM_2400</name>
</gene>
<comment type="caution">
    <text evidence="5">The sequence shown here is derived from an EMBL/GenBank/DDBJ whole genome shotgun (WGS) entry which is preliminary data.</text>
</comment>
<evidence type="ECO:0000256" key="1">
    <source>
        <dbReference type="ARBA" id="ARBA00008226"/>
    </source>
</evidence>
<keyword evidence="3" id="KW-0648">Protein biosynthesis</keyword>
<organism evidence="5 6">
    <name type="scientific">Ureaplasma ceti</name>
    <dbReference type="NCBI Taxonomy" id="3119530"/>
    <lineage>
        <taxon>Bacteria</taxon>
        <taxon>Bacillati</taxon>
        <taxon>Mycoplasmatota</taxon>
        <taxon>Mycoplasmoidales</taxon>
        <taxon>Mycoplasmoidaceae</taxon>
        <taxon>Ureaplasma</taxon>
    </lineage>
</organism>
<dbReference type="HAMAP" id="MF_00127">
    <property type="entry name" value="His_tRNA_synth"/>
    <property type="match status" value="1"/>
</dbReference>
<keyword evidence="2 3" id="KW-0067">ATP-binding</keyword>
<name>A0ABP9U6U5_9BACT</name>
<evidence type="ECO:0000256" key="2">
    <source>
        <dbReference type="ARBA" id="ARBA00022840"/>
    </source>
</evidence>
<dbReference type="InterPro" id="IPR015807">
    <property type="entry name" value="His-tRNA-ligase"/>
</dbReference>
<accession>A0ABP9U6U5</accession>
<keyword evidence="3" id="KW-0963">Cytoplasm</keyword>
<evidence type="ECO:0000256" key="3">
    <source>
        <dbReference type="HAMAP-Rule" id="MF_00127"/>
    </source>
</evidence>
<dbReference type="PROSITE" id="PS50862">
    <property type="entry name" value="AA_TRNA_LIGASE_II"/>
    <property type="match status" value="1"/>
</dbReference>
<feature type="domain" description="Aminoacyl-transfer RNA synthetases class-II family profile" evidence="4">
    <location>
        <begin position="7"/>
        <end position="331"/>
    </location>
</feature>
<protein>
    <recommendedName>
        <fullName evidence="3">Histidine--tRNA ligase</fullName>
        <ecNumber evidence="3">6.1.1.21</ecNumber>
    </recommendedName>
    <alternativeName>
        <fullName evidence="3">Histidyl-tRNA synthetase</fullName>
        <shortName evidence="3">HisRS</shortName>
    </alternativeName>
</protein>
<dbReference type="NCBIfam" id="TIGR00442">
    <property type="entry name" value="hisS"/>
    <property type="match status" value="1"/>
</dbReference>
<keyword evidence="3" id="KW-0030">Aminoacyl-tRNA synthetase</keyword>
<dbReference type="PANTHER" id="PTHR43707">
    <property type="entry name" value="HISTIDYL-TRNA SYNTHETASE"/>
    <property type="match status" value="1"/>
</dbReference>
<comment type="catalytic activity">
    <reaction evidence="3">
        <text>tRNA(His) + L-histidine + ATP = L-histidyl-tRNA(His) + AMP + diphosphate + H(+)</text>
        <dbReference type="Rhea" id="RHEA:17313"/>
        <dbReference type="Rhea" id="RHEA-COMP:9665"/>
        <dbReference type="Rhea" id="RHEA-COMP:9689"/>
        <dbReference type="ChEBI" id="CHEBI:15378"/>
        <dbReference type="ChEBI" id="CHEBI:30616"/>
        <dbReference type="ChEBI" id="CHEBI:33019"/>
        <dbReference type="ChEBI" id="CHEBI:57595"/>
        <dbReference type="ChEBI" id="CHEBI:78442"/>
        <dbReference type="ChEBI" id="CHEBI:78527"/>
        <dbReference type="ChEBI" id="CHEBI:456215"/>
        <dbReference type="EC" id="6.1.1.21"/>
    </reaction>
</comment>
<dbReference type="GO" id="GO:0016874">
    <property type="term" value="F:ligase activity"/>
    <property type="evidence" value="ECO:0007669"/>
    <property type="project" value="UniProtKB-KW"/>
</dbReference>
<sequence>MAFTKPRGTQDWFGDNILKFEELSSMLKTVAELYDFNEIVTPTFENLELFTKSVGETSDIVSKELYNFKDKGDRDLALRPEGTAGAVRAYVENKMFANKTGATKLFYLINLFRYERPQGGRMREFHQFGVEYLNTNSVLDDIEAISFASSILTFLDLNDKVTLKINNLGSFKQRVVWMEELKKYFADYKDQLTEDSLKRLEKNPLRILDDKVDGQKDFVLNAPKLKNYLSDEDNLYFEKIQAGLSALQIDYEIDETLVRGLDYYTGIVFEFVSNDENLVGKSTIIGGGRYANLVKDTGGPDQEGLGFAIGIERLILALEANGYEWKYDNSPMFFIGAETEDLSLVGLSLSTLLRNLGYKVSCENGEFKKDRNAKLAIRKNATFFIYLSEESTQDEKIYIENLKTNKRELIQFTEVQNWINNELESLEAAAMEAELAEESAK</sequence>
<dbReference type="EC" id="6.1.1.21" evidence="3"/>
<dbReference type="Gene3D" id="3.30.930.10">
    <property type="entry name" value="Bira Bifunctional Protein, Domain 2"/>
    <property type="match status" value="1"/>
</dbReference>